<gene>
    <name evidence="8" type="primary">copD</name>
    <name evidence="8" type="ORF">GRI97_12165</name>
</gene>
<dbReference type="Proteomes" id="UP000469430">
    <property type="component" value="Unassembled WGS sequence"/>
</dbReference>
<evidence type="ECO:0000259" key="7">
    <source>
        <dbReference type="Pfam" id="PF05425"/>
    </source>
</evidence>
<feature type="transmembrane region" description="Helical" evidence="6">
    <location>
        <begin position="90"/>
        <end position="112"/>
    </location>
</feature>
<sequence length="306" mass="31566">MENLPVIAIRFALYAVLMVLAGLPAFSLYALPQRERSGAVLPLTGIAVTLALLGLLLSALGMIALVAAMMGTGLWPVDWEMLGGVVQQSAIGTAWIVRMAALTVALLAALALRRFPLPARIMLVASAGVAIVTLVWTGHAGASEGMIGTIHQVSDAVHMLAAAVWIGALVGFCLLLQPGRASQPQRVAIAARALEQFARIGTIAVLLIVATGLINGIILLGLPSLVALVALVASFYGQLLLVKLALFAAMLGLAGANRWRFTPGLRAGHAPDSALGHLRRSLALETGAALAILGVVAWLGTLDPGA</sequence>
<evidence type="ECO:0000313" key="9">
    <source>
        <dbReference type="Proteomes" id="UP000469430"/>
    </source>
</evidence>
<name>A0A6I4TZF4_9SPHN</name>
<dbReference type="PANTHER" id="PTHR34820:SF4">
    <property type="entry name" value="INNER MEMBRANE PROTEIN YEBZ"/>
    <property type="match status" value="1"/>
</dbReference>
<dbReference type="RefSeq" id="WP_161391436.1">
    <property type="nucleotide sequence ID" value="NZ_JBHSCP010000001.1"/>
</dbReference>
<reference evidence="8 9" key="1">
    <citation type="submission" date="2019-12" db="EMBL/GenBank/DDBJ databases">
        <title>Genomic-based taxomic classification of the family Erythrobacteraceae.</title>
        <authorList>
            <person name="Xu L."/>
        </authorList>
    </citation>
    <scope>NUCLEOTIDE SEQUENCE [LARGE SCALE GENOMIC DNA]</scope>
    <source>
        <strain evidence="8 9">S36</strain>
    </source>
</reference>
<evidence type="ECO:0000313" key="8">
    <source>
        <dbReference type="EMBL" id="MXO99743.1"/>
    </source>
</evidence>
<dbReference type="InterPro" id="IPR032694">
    <property type="entry name" value="CopC/D"/>
</dbReference>
<keyword evidence="4 6" id="KW-1133">Transmembrane helix</keyword>
<evidence type="ECO:0000256" key="5">
    <source>
        <dbReference type="ARBA" id="ARBA00023136"/>
    </source>
</evidence>
<protein>
    <submittedName>
        <fullName evidence="8">Copper homeostasis membrane protein CopD</fullName>
    </submittedName>
</protein>
<comment type="subcellular location">
    <subcellularLocation>
        <location evidence="1">Cell membrane</location>
        <topology evidence="1">Multi-pass membrane protein</topology>
    </subcellularLocation>
</comment>
<feature type="transmembrane region" description="Helical" evidence="6">
    <location>
        <begin position="197"/>
        <end position="222"/>
    </location>
</feature>
<evidence type="ECO:0000256" key="6">
    <source>
        <dbReference type="SAM" id="Phobius"/>
    </source>
</evidence>
<dbReference type="Pfam" id="PF05425">
    <property type="entry name" value="CopD"/>
    <property type="match status" value="1"/>
</dbReference>
<keyword evidence="3 6" id="KW-0812">Transmembrane</keyword>
<evidence type="ECO:0000256" key="2">
    <source>
        <dbReference type="ARBA" id="ARBA00022475"/>
    </source>
</evidence>
<dbReference type="PANTHER" id="PTHR34820">
    <property type="entry name" value="INNER MEMBRANE PROTEIN YEBZ"/>
    <property type="match status" value="1"/>
</dbReference>
<feature type="transmembrane region" description="Helical" evidence="6">
    <location>
        <begin position="282"/>
        <end position="300"/>
    </location>
</feature>
<dbReference type="InterPro" id="IPR008457">
    <property type="entry name" value="Cu-R_CopD_dom"/>
</dbReference>
<keyword evidence="5 6" id="KW-0472">Membrane</keyword>
<feature type="transmembrane region" description="Helical" evidence="6">
    <location>
        <begin position="156"/>
        <end position="176"/>
    </location>
</feature>
<dbReference type="NCBIfam" id="NF033808">
    <property type="entry name" value="copper_CopD"/>
    <property type="match status" value="1"/>
</dbReference>
<dbReference type="EMBL" id="WTYJ01000002">
    <property type="protein sequence ID" value="MXO99743.1"/>
    <property type="molecule type" value="Genomic_DNA"/>
</dbReference>
<evidence type="ECO:0000256" key="1">
    <source>
        <dbReference type="ARBA" id="ARBA00004651"/>
    </source>
</evidence>
<keyword evidence="2" id="KW-1003">Cell membrane</keyword>
<feature type="transmembrane region" description="Helical" evidence="6">
    <location>
        <begin position="228"/>
        <end position="256"/>
    </location>
</feature>
<feature type="domain" description="Copper resistance protein D" evidence="7">
    <location>
        <begin position="191"/>
        <end position="299"/>
    </location>
</feature>
<feature type="transmembrane region" description="Helical" evidence="6">
    <location>
        <begin position="43"/>
        <end position="70"/>
    </location>
</feature>
<feature type="transmembrane region" description="Helical" evidence="6">
    <location>
        <begin position="12"/>
        <end position="31"/>
    </location>
</feature>
<organism evidence="8 9">
    <name type="scientific">Croceibacterium xixiisoli</name>
    <dbReference type="NCBI Taxonomy" id="1476466"/>
    <lineage>
        <taxon>Bacteria</taxon>
        <taxon>Pseudomonadati</taxon>
        <taxon>Pseudomonadota</taxon>
        <taxon>Alphaproteobacteria</taxon>
        <taxon>Sphingomonadales</taxon>
        <taxon>Erythrobacteraceae</taxon>
        <taxon>Croceibacterium</taxon>
    </lineage>
</organism>
<evidence type="ECO:0000256" key="4">
    <source>
        <dbReference type="ARBA" id="ARBA00022989"/>
    </source>
</evidence>
<keyword evidence="9" id="KW-1185">Reference proteome</keyword>
<dbReference type="InterPro" id="IPR047689">
    <property type="entry name" value="CopD"/>
</dbReference>
<evidence type="ECO:0000256" key="3">
    <source>
        <dbReference type="ARBA" id="ARBA00022692"/>
    </source>
</evidence>
<dbReference type="OrthoDB" id="6053803at2"/>
<dbReference type="AlphaFoldDB" id="A0A6I4TZF4"/>
<proteinExistence type="predicted"/>
<dbReference type="GO" id="GO:0005886">
    <property type="term" value="C:plasma membrane"/>
    <property type="evidence" value="ECO:0007669"/>
    <property type="project" value="UniProtKB-SubCell"/>
</dbReference>
<comment type="caution">
    <text evidence="8">The sequence shown here is derived from an EMBL/GenBank/DDBJ whole genome shotgun (WGS) entry which is preliminary data.</text>
</comment>
<dbReference type="GO" id="GO:0006825">
    <property type="term" value="P:copper ion transport"/>
    <property type="evidence" value="ECO:0007669"/>
    <property type="project" value="InterPro"/>
</dbReference>
<accession>A0A6I4TZF4</accession>
<feature type="transmembrane region" description="Helical" evidence="6">
    <location>
        <begin position="119"/>
        <end position="136"/>
    </location>
</feature>